<reference evidence="3" key="1">
    <citation type="submission" date="2020-05" db="EMBL/GenBank/DDBJ databases">
        <authorList>
            <person name="Chiriac C."/>
            <person name="Salcher M."/>
            <person name="Ghai R."/>
            <person name="Kavagutti S V."/>
        </authorList>
    </citation>
    <scope>NUCLEOTIDE SEQUENCE</scope>
</reference>
<dbReference type="Gene3D" id="3.40.30.10">
    <property type="entry name" value="Glutaredoxin"/>
    <property type="match status" value="1"/>
</dbReference>
<dbReference type="AlphaFoldDB" id="A0A6J6L8G9"/>
<protein>
    <submittedName>
        <fullName evidence="3">Unannotated protein</fullName>
    </submittedName>
</protein>
<dbReference type="InterPro" id="IPR001853">
    <property type="entry name" value="DSBA-like_thioredoxin_dom"/>
</dbReference>
<evidence type="ECO:0000313" key="2">
    <source>
        <dbReference type="EMBL" id="CAB4615307.1"/>
    </source>
</evidence>
<name>A0A6J6L8G9_9ZZZZ</name>
<dbReference type="EMBL" id="CAEZWR010000026">
    <property type="protein sequence ID" value="CAB4657826.1"/>
    <property type="molecule type" value="Genomic_DNA"/>
</dbReference>
<dbReference type="PANTHER" id="PTHR13887:SF41">
    <property type="entry name" value="THIOREDOXIN SUPERFAMILY PROTEIN"/>
    <property type="match status" value="1"/>
</dbReference>
<accession>A0A6J6L8G9</accession>
<dbReference type="EMBL" id="CAEZVB010000007">
    <property type="protein sequence ID" value="CAB4615307.1"/>
    <property type="molecule type" value="Genomic_DNA"/>
</dbReference>
<evidence type="ECO:0000313" key="3">
    <source>
        <dbReference type="EMBL" id="CAB4657826.1"/>
    </source>
</evidence>
<dbReference type="PANTHER" id="PTHR13887">
    <property type="entry name" value="GLUTATHIONE S-TRANSFERASE KAPPA"/>
    <property type="match status" value="1"/>
</dbReference>
<organism evidence="3">
    <name type="scientific">freshwater metagenome</name>
    <dbReference type="NCBI Taxonomy" id="449393"/>
    <lineage>
        <taxon>unclassified sequences</taxon>
        <taxon>metagenomes</taxon>
        <taxon>ecological metagenomes</taxon>
    </lineage>
</organism>
<feature type="domain" description="DSBA-like thioredoxin" evidence="1">
    <location>
        <begin position="2"/>
        <end position="206"/>
    </location>
</feature>
<dbReference type="InterPro" id="IPR036249">
    <property type="entry name" value="Thioredoxin-like_sf"/>
</dbReference>
<dbReference type="GO" id="GO:0016491">
    <property type="term" value="F:oxidoreductase activity"/>
    <property type="evidence" value="ECO:0007669"/>
    <property type="project" value="InterPro"/>
</dbReference>
<dbReference type="CDD" id="cd03024">
    <property type="entry name" value="DsbA_FrnE"/>
    <property type="match status" value="1"/>
</dbReference>
<evidence type="ECO:0000259" key="1">
    <source>
        <dbReference type="Pfam" id="PF01323"/>
    </source>
</evidence>
<proteinExistence type="predicted"/>
<dbReference type="SUPFAM" id="SSF52833">
    <property type="entry name" value="Thioredoxin-like"/>
    <property type="match status" value="1"/>
</dbReference>
<dbReference type="Pfam" id="PF01323">
    <property type="entry name" value="DSBA"/>
    <property type="match status" value="1"/>
</dbReference>
<dbReference type="EMBL" id="CAFBMO010000054">
    <property type="protein sequence ID" value="CAB4912237.1"/>
    <property type="molecule type" value="Genomic_DNA"/>
</dbReference>
<sequence length="216" mass="24121">MQIEMWSDLVCPWCFIGKRQLEIALEQFPHRDHVMVNHRAYQLNPQAEPSTTPTTQMLAQKYGVSLDEANAMLRNVSDAAERVGLNFQLERTLSGNTRDGHRLVLWAQRIDHSKGQQLLETLLSAYFEGGESIFGIETLAEFASASGFNAAEALVFLHSSELIDEVRRDQEIAQALGCTGVPFFVIDDRFGVTGAQSSELFASALQQAWDSRVTTK</sequence>
<gene>
    <name evidence="2" type="ORF">UFOPK1908_00337</name>
    <name evidence="3" type="ORF">UFOPK2282_00344</name>
    <name evidence="4" type="ORF">UFOPK3576_01203</name>
</gene>
<evidence type="ECO:0000313" key="4">
    <source>
        <dbReference type="EMBL" id="CAB4912237.1"/>
    </source>
</evidence>